<dbReference type="EMBL" id="JACXVP010000003">
    <property type="protein sequence ID" value="KAG5614930.1"/>
    <property type="molecule type" value="Genomic_DNA"/>
</dbReference>
<evidence type="ECO:0000313" key="2">
    <source>
        <dbReference type="Proteomes" id="UP000824120"/>
    </source>
</evidence>
<dbReference type="Proteomes" id="UP000824120">
    <property type="component" value="Chromosome 3"/>
</dbReference>
<protein>
    <submittedName>
        <fullName evidence="1">Uncharacterized protein</fullName>
    </submittedName>
</protein>
<sequence length="91" mass="10313">MPAIGCRRVPDAHMPRQMRLGLSCCHLTLADADFAQPMRTRHDVCRPWLMLPAVRRRCLADTCRPRLMSPSRCAHATSDASRPWLMLPAFG</sequence>
<accession>A0A9J5ZSC4</accession>
<evidence type="ECO:0000313" key="1">
    <source>
        <dbReference type="EMBL" id="KAG5614930.1"/>
    </source>
</evidence>
<proteinExistence type="predicted"/>
<dbReference type="AlphaFoldDB" id="A0A9J5ZSC4"/>
<name>A0A9J5ZSC4_SOLCO</name>
<reference evidence="1 2" key="1">
    <citation type="submission" date="2020-09" db="EMBL/GenBank/DDBJ databases">
        <title>De no assembly of potato wild relative species, Solanum commersonii.</title>
        <authorList>
            <person name="Cho K."/>
        </authorList>
    </citation>
    <scope>NUCLEOTIDE SEQUENCE [LARGE SCALE GENOMIC DNA]</scope>
    <source>
        <strain evidence="1">LZ3.2</strain>
        <tissue evidence="1">Leaf</tissue>
    </source>
</reference>
<organism evidence="1 2">
    <name type="scientific">Solanum commersonii</name>
    <name type="common">Commerson's wild potato</name>
    <name type="synonym">Commerson's nightshade</name>
    <dbReference type="NCBI Taxonomy" id="4109"/>
    <lineage>
        <taxon>Eukaryota</taxon>
        <taxon>Viridiplantae</taxon>
        <taxon>Streptophyta</taxon>
        <taxon>Embryophyta</taxon>
        <taxon>Tracheophyta</taxon>
        <taxon>Spermatophyta</taxon>
        <taxon>Magnoliopsida</taxon>
        <taxon>eudicotyledons</taxon>
        <taxon>Gunneridae</taxon>
        <taxon>Pentapetalae</taxon>
        <taxon>asterids</taxon>
        <taxon>lamiids</taxon>
        <taxon>Solanales</taxon>
        <taxon>Solanaceae</taxon>
        <taxon>Solanoideae</taxon>
        <taxon>Solaneae</taxon>
        <taxon>Solanum</taxon>
    </lineage>
</organism>
<gene>
    <name evidence="1" type="ORF">H5410_014754</name>
</gene>
<keyword evidence="2" id="KW-1185">Reference proteome</keyword>
<comment type="caution">
    <text evidence="1">The sequence shown here is derived from an EMBL/GenBank/DDBJ whole genome shotgun (WGS) entry which is preliminary data.</text>
</comment>